<protein>
    <submittedName>
        <fullName evidence="2">Uncharacterized protein</fullName>
    </submittedName>
</protein>
<dbReference type="Proteomes" id="UP001139486">
    <property type="component" value="Unassembled WGS sequence"/>
</dbReference>
<accession>A0A9X2HUT9</accession>
<keyword evidence="3" id="KW-1185">Reference proteome</keyword>
<comment type="caution">
    <text evidence="2">The sequence shown here is derived from an EMBL/GenBank/DDBJ whole genome shotgun (WGS) entry which is preliminary data.</text>
</comment>
<sequence length="91" mass="10923">MIETLNTVALFVGYGAIGWGVLWLLDQRRKERWSGTLRDIDRDNAERWQRFKESDPQGWADAERMWEGRKARNESRRAQIARLQNEMEDER</sequence>
<evidence type="ECO:0000313" key="2">
    <source>
        <dbReference type="EMBL" id="MCP3736312.1"/>
    </source>
</evidence>
<keyword evidence="1" id="KW-0472">Membrane</keyword>
<evidence type="ECO:0000256" key="1">
    <source>
        <dbReference type="SAM" id="Phobius"/>
    </source>
</evidence>
<organism evidence="2 3">
    <name type="scientific">Sphingomonas liriopis</name>
    <dbReference type="NCBI Taxonomy" id="2949094"/>
    <lineage>
        <taxon>Bacteria</taxon>
        <taxon>Pseudomonadati</taxon>
        <taxon>Pseudomonadota</taxon>
        <taxon>Alphaproteobacteria</taxon>
        <taxon>Sphingomonadales</taxon>
        <taxon>Sphingomonadaceae</taxon>
        <taxon>Sphingomonas</taxon>
    </lineage>
</organism>
<dbReference type="EMBL" id="JAMLDY010000023">
    <property type="protein sequence ID" value="MCP3736312.1"/>
    <property type="molecule type" value="Genomic_DNA"/>
</dbReference>
<dbReference type="RefSeq" id="WP_254290298.1">
    <property type="nucleotide sequence ID" value="NZ_JAMLDY010000023.1"/>
</dbReference>
<keyword evidence="1" id="KW-1133">Transmembrane helix</keyword>
<gene>
    <name evidence="2" type="ORF">M9979_15695</name>
</gene>
<proteinExistence type="predicted"/>
<name>A0A9X2HUT9_9SPHN</name>
<keyword evidence="1" id="KW-0812">Transmembrane</keyword>
<evidence type="ECO:0000313" key="3">
    <source>
        <dbReference type="Proteomes" id="UP001139486"/>
    </source>
</evidence>
<feature type="transmembrane region" description="Helical" evidence="1">
    <location>
        <begin position="6"/>
        <end position="25"/>
    </location>
</feature>
<reference evidence="2" key="1">
    <citation type="submission" date="2022-05" db="EMBL/GenBank/DDBJ databases">
        <title>Sphingomonas sp. strain RP10 Genome sequencing and assembly.</title>
        <authorList>
            <person name="Kim I."/>
        </authorList>
    </citation>
    <scope>NUCLEOTIDE SEQUENCE</scope>
    <source>
        <strain evidence="2">RP10</strain>
    </source>
</reference>
<dbReference type="AlphaFoldDB" id="A0A9X2HUT9"/>